<evidence type="ECO:0000313" key="1">
    <source>
        <dbReference type="EMBL" id="GIJ45805.1"/>
    </source>
</evidence>
<gene>
    <name evidence="1" type="ORF">Val02_26910</name>
</gene>
<accession>A0A8J4DPC2</accession>
<name>A0A8J4DPC2_9ACTN</name>
<dbReference type="EMBL" id="BOPF01000008">
    <property type="protein sequence ID" value="GIJ45805.1"/>
    <property type="molecule type" value="Genomic_DNA"/>
</dbReference>
<keyword evidence="2" id="KW-1185">Reference proteome</keyword>
<evidence type="ECO:0000313" key="2">
    <source>
        <dbReference type="Proteomes" id="UP000619260"/>
    </source>
</evidence>
<proteinExistence type="predicted"/>
<organism evidence="1 2">
    <name type="scientific">Virgisporangium aliadipatigenens</name>
    <dbReference type="NCBI Taxonomy" id="741659"/>
    <lineage>
        <taxon>Bacteria</taxon>
        <taxon>Bacillati</taxon>
        <taxon>Actinomycetota</taxon>
        <taxon>Actinomycetes</taxon>
        <taxon>Micromonosporales</taxon>
        <taxon>Micromonosporaceae</taxon>
        <taxon>Virgisporangium</taxon>
    </lineage>
</organism>
<sequence>MNPTPELPDGKLDLSKPVILVDWLRANLGRTGAGPLAHVYRIGRNLVLAQPEASRWDSAEEVPSTFRPPPVKLTNDLFAVTIEQHWSCVRRVGQKWERAQFPMNNTFGRVRADFSLCPNLREYREAFPPERPDGWDE</sequence>
<dbReference type="RefSeq" id="WP_203899344.1">
    <property type="nucleotide sequence ID" value="NZ_BOPF01000008.1"/>
</dbReference>
<dbReference type="Proteomes" id="UP000619260">
    <property type="component" value="Unassembled WGS sequence"/>
</dbReference>
<reference evidence="1" key="1">
    <citation type="submission" date="2021-01" db="EMBL/GenBank/DDBJ databases">
        <title>Whole genome shotgun sequence of Virgisporangium aliadipatigenens NBRC 105644.</title>
        <authorList>
            <person name="Komaki H."/>
            <person name="Tamura T."/>
        </authorList>
    </citation>
    <scope>NUCLEOTIDE SEQUENCE</scope>
    <source>
        <strain evidence="1">NBRC 105644</strain>
    </source>
</reference>
<comment type="caution">
    <text evidence="1">The sequence shown here is derived from an EMBL/GenBank/DDBJ whole genome shotgun (WGS) entry which is preliminary data.</text>
</comment>
<protein>
    <submittedName>
        <fullName evidence="1">Uncharacterized protein</fullName>
    </submittedName>
</protein>
<dbReference type="AlphaFoldDB" id="A0A8J4DPC2"/>